<feature type="compositionally biased region" description="Low complexity" evidence="3">
    <location>
        <begin position="276"/>
        <end position="285"/>
    </location>
</feature>
<evidence type="ECO:0000259" key="4">
    <source>
        <dbReference type="PROSITE" id="PS50893"/>
    </source>
</evidence>
<feature type="compositionally biased region" description="Gly residues" evidence="3">
    <location>
        <begin position="286"/>
        <end position="296"/>
    </location>
</feature>
<evidence type="ECO:0000313" key="5">
    <source>
        <dbReference type="EMBL" id="MEU8139362.1"/>
    </source>
</evidence>
<reference evidence="5 6" key="1">
    <citation type="submission" date="2024-06" db="EMBL/GenBank/DDBJ databases">
        <title>The Natural Products Discovery Center: Release of the First 8490 Sequenced Strains for Exploring Actinobacteria Biosynthetic Diversity.</title>
        <authorList>
            <person name="Kalkreuter E."/>
            <person name="Kautsar S.A."/>
            <person name="Yang D."/>
            <person name="Bader C.D."/>
            <person name="Teijaro C.N."/>
            <person name="Fluegel L."/>
            <person name="Davis C.M."/>
            <person name="Simpson J.R."/>
            <person name="Lauterbach L."/>
            <person name="Steele A.D."/>
            <person name="Gui C."/>
            <person name="Meng S."/>
            <person name="Li G."/>
            <person name="Viehrig K."/>
            <person name="Ye F."/>
            <person name="Su P."/>
            <person name="Kiefer A.F."/>
            <person name="Nichols A."/>
            <person name="Cepeda A.J."/>
            <person name="Yan W."/>
            <person name="Fan B."/>
            <person name="Jiang Y."/>
            <person name="Adhikari A."/>
            <person name="Zheng C.-J."/>
            <person name="Schuster L."/>
            <person name="Cowan T.M."/>
            <person name="Smanski M.J."/>
            <person name="Chevrette M.G."/>
            <person name="De Carvalho L.P.S."/>
            <person name="Shen B."/>
        </authorList>
    </citation>
    <scope>NUCLEOTIDE SEQUENCE [LARGE SCALE GENOMIC DNA]</scope>
    <source>
        <strain evidence="5 6">NPDC048946</strain>
    </source>
</reference>
<evidence type="ECO:0000256" key="2">
    <source>
        <dbReference type="ARBA" id="ARBA00022840"/>
    </source>
</evidence>
<evidence type="ECO:0000313" key="6">
    <source>
        <dbReference type="Proteomes" id="UP001551482"/>
    </source>
</evidence>
<dbReference type="InterPro" id="IPR003593">
    <property type="entry name" value="AAA+_ATPase"/>
</dbReference>
<dbReference type="Gene3D" id="3.40.50.300">
    <property type="entry name" value="P-loop containing nucleotide triphosphate hydrolases"/>
    <property type="match status" value="1"/>
</dbReference>
<keyword evidence="1" id="KW-0547">Nucleotide-binding</keyword>
<dbReference type="SUPFAM" id="SSF52540">
    <property type="entry name" value="P-loop containing nucleoside triphosphate hydrolases"/>
    <property type="match status" value="1"/>
</dbReference>
<dbReference type="EMBL" id="JBEZFP010000170">
    <property type="protein sequence ID" value="MEU8139362.1"/>
    <property type="molecule type" value="Genomic_DNA"/>
</dbReference>
<dbReference type="Pfam" id="PF00005">
    <property type="entry name" value="ABC_tran"/>
    <property type="match status" value="1"/>
</dbReference>
<comment type="caution">
    <text evidence="5">The sequence shown here is derived from an EMBL/GenBank/DDBJ whole genome shotgun (WGS) entry which is preliminary data.</text>
</comment>
<dbReference type="SMART" id="SM00382">
    <property type="entry name" value="AAA"/>
    <property type="match status" value="1"/>
</dbReference>
<dbReference type="PROSITE" id="PS50893">
    <property type="entry name" value="ABC_TRANSPORTER_2"/>
    <property type="match status" value="1"/>
</dbReference>
<proteinExistence type="predicted"/>
<dbReference type="GO" id="GO:0005524">
    <property type="term" value="F:ATP binding"/>
    <property type="evidence" value="ECO:0007669"/>
    <property type="project" value="UniProtKB-KW"/>
</dbReference>
<sequence>MTGDPRWLPRFEAELVQLGLEPARARQLAGETAQQAAEFGAGTAELFGPAHLYARHLVAALSAPGDTAPRTETPPGLARGRVLLRLEGVGKRHRRTTVFADVDLTVRAGEVAAVVGANGCGKSTLLRICAGLSTPTTGTVHRTARVGYVPQDGGTAGWLTPAEHFTLFGAAARMAPRRARSTGEHLARRLAWRPDRARCAQHLSGGTRQKLNLVLGELHAPDLLLLDEPYQGFDQGTYVDFWQQVRAWRDSGRGVVVVTHLLHDLRHVDQVLDLSAAAPGPSTAPAGGGHGTGRRA</sequence>
<feature type="region of interest" description="Disordered" evidence="3">
    <location>
        <begin position="276"/>
        <end position="296"/>
    </location>
</feature>
<feature type="domain" description="ABC transporter" evidence="4">
    <location>
        <begin position="84"/>
        <end position="296"/>
    </location>
</feature>
<dbReference type="PANTHER" id="PTHR43038">
    <property type="entry name" value="ATP-BINDING CASSETTE, SUB-FAMILY H, MEMBER 1"/>
    <property type="match status" value="1"/>
</dbReference>
<dbReference type="Proteomes" id="UP001551482">
    <property type="component" value="Unassembled WGS sequence"/>
</dbReference>
<dbReference type="InterPro" id="IPR027417">
    <property type="entry name" value="P-loop_NTPase"/>
</dbReference>
<keyword evidence="2 5" id="KW-0067">ATP-binding</keyword>
<name>A0ABV3DV58_9ACTN</name>
<accession>A0ABV3DV58</accession>
<organism evidence="5 6">
    <name type="scientific">Streptodolium elevatio</name>
    <dbReference type="NCBI Taxonomy" id="3157996"/>
    <lineage>
        <taxon>Bacteria</taxon>
        <taxon>Bacillati</taxon>
        <taxon>Actinomycetota</taxon>
        <taxon>Actinomycetes</taxon>
        <taxon>Kitasatosporales</taxon>
        <taxon>Streptomycetaceae</taxon>
        <taxon>Streptodolium</taxon>
    </lineage>
</organism>
<dbReference type="PANTHER" id="PTHR43038:SF7">
    <property type="entry name" value="ABC TRANSPORT SYSTEM ATP-BINDING PROTEIN"/>
    <property type="match status" value="1"/>
</dbReference>
<gene>
    <name evidence="5" type="ORF">AB0C36_38420</name>
</gene>
<dbReference type="RefSeq" id="WP_358363415.1">
    <property type="nucleotide sequence ID" value="NZ_JBEZFP010000170.1"/>
</dbReference>
<keyword evidence="6" id="KW-1185">Reference proteome</keyword>
<evidence type="ECO:0000256" key="3">
    <source>
        <dbReference type="SAM" id="MobiDB-lite"/>
    </source>
</evidence>
<evidence type="ECO:0000256" key="1">
    <source>
        <dbReference type="ARBA" id="ARBA00022741"/>
    </source>
</evidence>
<protein>
    <submittedName>
        <fullName evidence="5">ATP-binding cassette domain-containing protein</fullName>
    </submittedName>
</protein>
<dbReference type="InterPro" id="IPR003439">
    <property type="entry name" value="ABC_transporter-like_ATP-bd"/>
</dbReference>